<feature type="region of interest" description="Disordered" evidence="1">
    <location>
        <begin position="127"/>
        <end position="161"/>
    </location>
</feature>
<dbReference type="InParanoid" id="B7GDK7"/>
<keyword evidence="4" id="KW-1185">Reference proteome</keyword>
<evidence type="ECO:0000313" key="3">
    <source>
        <dbReference type="EMBL" id="EEC43278.1"/>
    </source>
</evidence>
<dbReference type="OrthoDB" id="43371at2759"/>
<dbReference type="RefSeq" id="XP_002185146.1">
    <property type="nucleotide sequence ID" value="XM_002185110.1"/>
</dbReference>
<feature type="chain" id="PRO_5002853254" evidence="2">
    <location>
        <begin position="21"/>
        <end position="161"/>
    </location>
</feature>
<dbReference type="GeneID" id="7199043"/>
<evidence type="ECO:0000256" key="2">
    <source>
        <dbReference type="SAM" id="SignalP"/>
    </source>
</evidence>
<dbReference type="KEGG" id="pti:PHATRDRAFT_50289"/>
<accession>B7GDK7</accession>
<dbReference type="PaxDb" id="2850-Phatr50289"/>
<dbReference type="eggNOG" id="ENOG502SV5Z">
    <property type="taxonomic scope" value="Eukaryota"/>
</dbReference>
<sequence>MWISILSLIYFVAAASTCECFQVTSSVSFVSSNLSARGSPLQSARSCIGDEPPQLKDVEQNRRSALSVLIGGSLAFMPGPINANALDMDAFANRELENDKKNCDPKRDPKCAPAMTADEAMCKYGQSGEKRGEACKRVKEGGGSLNKGGSQGKSLGGAYAM</sequence>
<gene>
    <name evidence="3" type="ORF">PHATRDRAFT_50289</name>
</gene>
<keyword evidence="2" id="KW-0732">Signal</keyword>
<feature type="compositionally biased region" description="Gly residues" evidence="1">
    <location>
        <begin position="141"/>
        <end position="155"/>
    </location>
</feature>
<dbReference type="HOGENOM" id="CLU_1647041_0_0_1"/>
<evidence type="ECO:0000256" key="1">
    <source>
        <dbReference type="SAM" id="MobiDB-lite"/>
    </source>
</evidence>
<protein>
    <submittedName>
        <fullName evidence="3">Uncharacterized protein</fullName>
    </submittedName>
</protein>
<reference evidence="3 4" key="1">
    <citation type="journal article" date="2008" name="Nature">
        <title>The Phaeodactylum genome reveals the evolutionary history of diatom genomes.</title>
        <authorList>
            <person name="Bowler C."/>
            <person name="Allen A.E."/>
            <person name="Badger J.H."/>
            <person name="Grimwood J."/>
            <person name="Jabbari K."/>
            <person name="Kuo A."/>
            <person name="Maheswari U."/>
            <person name="Martens C."/>
            <person name="Maumus F."/>
            <person name="Otillar R.P."/>
            <person name="Rayko E."/>
            <person name="Salamov A."/>
            <person name="Vandepoele K."/>
            <person name="Beszteri B."/>
            <person name="Gruber A."/>
            <person name="Heijde M."/>
            <person name="Katinka M."/>
            <person name="Mock T."/>
            <person name="Valentin K."/>
            <person name="Verret F."/>
            <person name="Berges J.A."/>
            <person name="Brownlee C."/>
            <person name="Cadoret J.P."/>
            <person name="Chiovitti A."/>
            <person name="Choi C.J."/>
            <person name="Coesel S."/>
            <person name="De Martino A."/>
            <person name="Detter J.C."/>
            <person name="Durkin C."/>
            <person name="Falciatore A."/>
            <person name="Fournet J."/>
            <person name="Haruta M."/>
            <person name="Huysman M.J."/>
            <person name="Jenkins B.D."/>
            <person name="Jiroutova K."/>
            <person name="Jorgensen R.E."/>
            <person name="Joubert Y."/>
            <person name="Kaplan A."/>
            <person name="Kroger N."/>
            <person name="Kroth P.G."/>
            <person name="La Roche J."/>
            <person name="Lindquist E."/>
            <person name="Lommer M."/>
            <person name="Martin-Jezequel V."/>
            <person name="Lopez P.J."/>
            <person name="Lucas S."/>
            <person name="Mangogna M."/>
            <person name="McGinnis K."/>
            <person name="Medlin L.K."/>
            <person name="Montsant A."/>
            <person name="Oudot-Le Secq M.P."/>
            <person name="Napoli C."/>
            <person name="Obornik M."/>
            <person name="Parker M.S."/>
            <person name="Petit J.L."/>
            <person name="Porcel B.M."/>
            <person name="Poulsen N."/>
            <person name="Robison M."/>
            <person name="Rychlewski L."/>
            <person name="Rynearson T.A."/>
            <person name="Schmutz J."/>
            <person name="Shapiro H."/>
            <person name="Siaut M."/>
            <person name="Stanley M."/>
            <person name="Sussman M.R."/>
            <person name="Taylor A.R."/>
            <person name="Vardi A."/>
            <person name="von Dassow P."/>
            <person name="Vyverman W."/>
            <person name="Willis A."/>
            <person name="Wyrwicz L.S."/>
            <person name="Rokhsar D.S."/>
            <person name="Weissenbach J."/>
            <person name="Armbrust E.V."/>
            <person name="Green B.R."/>
            <person name="Van de Peer Y."/>
            <person name="Grigoriev I.V."/>
        </authorList>
    </citation>
    <scope>NUCLEOTIDE SEQUENCE [LARGE SCALE GENOMIC DNA]</scope>
    <source>
        <strain evidence="3 4">CCAP 1055/1</strain>
    </source>
</reference>
<dbReference type="AlphaFoldDB" id="B7GDK7"/>
<reference evidence="4" key="2">
    <citation type="submission" date="2008-08" db="EMBL/GenBank/DDBJ databases">
        <authorList>
            <consortium name="Diatom Consortium"/>
            <person name="Grigoriev I."/>
            <person name="Grimwood J."/>
            <person name="Kuo A."/>
            <person name="Otillar R.P."/>
            <person name="Salamov A."/>
            <person name="Detter J.C."/>
            <person name="Lindquist E."/>
            <person name="Shapiro H."/>
            <person name="Lucas S."/>
            <person name="Glavina del Rio T."/>
            <person name="Pitluck S."/>
            <person name="Rokhsar D."/>
            <person name="Bowler C."/>
        </authorList>
    </citation>
    <scope>GENOME REANNOTATION</scope>
    <source>
        <strain evidence="4">CCAP 1055/1</strain>
    </source>
</reference>
<feature type="compositionally biased region" description="Basic and acidic residues" evidence="1">
    <location>
        <begin position="128"/>
        <end position="140"/>
    </location>
</feature>
<evidence type="ECO:0000313" key="4">
    <source>
        <dbReference type="Proteomes" id="UP000000759"/>
    </source>
</evidence>
<dbReference type="EMBL" id="CM000630">
    <property type="protein sequence ID" value="EEC43278.1"/>
    <property type="molecule type" value="Genomic_DNA"/>
</dbReference>
<name>B7GDK7_PHATC</name>
<dbReference type="Proteomes" id="UP000000759">
    <property type="component" value="Chromosome 28"/>
</dbReference>
<feature type="signal peptide" evidence="2">
    <location>
        <begin position="1"/>
        <end position="20"/>
    </location>
</feature>
<organism evidence="3 4">
    <name type="scientific">Phaeodactylum tricornutum (strain CCAP 1055/1)</name>
    <dbReference type="NCBI Taxonomy" id="556484"/>
    <lineage>
        <taxon>Eukaryota</taxon>
        <taxon>Sar</taxon>
        <taxon>Stramenopiles</taxon>
        <taxon>Ochrophyta</taxon>
        <taxon>Bacillariophyta</taxon>
        <taxon>Bacillariophyceae</taxon>
        <taxon>Bacillariophycidae</taxon>
        <taxon>Naviculales</taxon>
        <taxon>Phaeodactylaceae</taxon>
        <taxon>Phaeodactylum</taxon>
    </lineage>
</organism>
<proteinExistence type="predicted"/>